<organism evidence="7 8">
    <name type="scientific">Paracoccus aestuarii</name>
    <dbReference type="NCBI Taxonomy" id="453842"/>
    <lineage>
        <taxon>Bacteria</taxon>
        <taxon>Pseudomonadati</taxon>
        <taxon>Pseudomonadota</taxon>
        <taxon>Alphaproteobacteria</taxon>
        <taxon>Rhodobacterales</taxon>
        <taxon>Paracoccaceae</taxon>
        <taxon>Paracoccus</taxon>
    </lineage>
</organism>
<feature type="compositionally biased region" description="Basic and acidic residues" evidence="5">
    <location>
        <begin position="227"/>
        <end position="240"/>
    </location>
</feature>
<evidence type="ECO:0000256" key="4">
    <source>
        <dbReference type="ARBA" id="ARBA00023172"/>
    </source>
</evidence>
<proteinExistence type="inferred from homology"/>
<dbReference type="InterPro" id="IPR010998">
    <property type="entry name" value="Integrase_recombinase_N"/>
</dbReference>
<dbReference type="GO" id="GO:0015074">
    <property type="term" value="P:DNA integration"/>
    <property type="evidence" value="ECO:0007669"/>
    <property type="project" value="UniProtKB-KW"/>
</dbReference>
<dbReference type="OrthoDB" id="7615137at2"/>
<evidence type="ECO:0000313" key="8">
    <source>
        <dbReference type="Proteomes" id="UP000285530"/>
    </source>
</evidence>
<dbReference type="InterPro" id="IPR025166">
    <property type="entry name" value="Integrase_DNA_bind_dom"/>
</dbReference>
<dbReference type="Proteomes" id="UP000285530">
    <property type="component" value="Unassembled WGS sequence"/>
</dbReference>
<evidence type="ECO:0000256" key="2">
    <source>
        <dbReference type="ARBA" id="ARBA00022908"/>
    </source>
</evidence>
<dbReference type="InterPro" id="IPR011010">
    <property type="entry name" value="DNA_brk_join_enz"/>
</dbReference>
<dbReference type="AlphaFoldDB" id="A0A418ZPX6"/>
<dbReference type="GO" id="GO:0003677">
    <property type="term" value="F:DNA binding"/>
    <property type="evidence" value="ECO:0007669"/>
    <property type="project" value="UniProtKB-KW"/>
</dbReference>
<dbReference type="Pfam" id="PF00589">
    <property type="entry name" value="Phage_integrase"/>
    <property type="match status" value="1"/>
</dbReference>
<evidence type="ECO:0000256" key="1">
    <source>
        <dbReference type="ARBA" id="ARBA00008857"/>
    </source>
</evidence>
<keyword evidence="4" id="KW-0233">DNA recombination</keyword>
<dbReference type="RefSeq" id="WP_119887827.1">
    <property type="nucleotide sequence ID" value="NZ_CP067169.1"/>
</dbReference>
<evidence type="ECO:0000256" key="5">
    <source>
        <dbReference type="SAM" id="MobiDB-lite"/>
    </source>
</evidence>
<reference evidence="7 8" key="1">
    <citation type="submission" date="2018-09" db="EMBL/GenBank/DDBJ databases">
        <title>Paracoccus onubensis nov. sp. a moderate halophilic bacterium isolated from Gruta de las Maravillas (Aracena, Spain).</title>
        <authorList>
            <person name="Jurado V."/>
            <person name="Gutierrez-Patricio S."/>
            <person name="Gonzalez-Pimentel J.L."/>
            <person name="Laiz L."/>
            <person name="Saiz-Jimenez C."/>
        </authorList>
    </citation>
    <scope>NUCLEOTIDE SEQUENCE [LARGE SCALE GENOMIC DNA]</scope>
    <source>
        <strain evidence="7 8">DSM 19484</strain>
    </source>
</reference>
<keyword evidence="8" id="KW-1185">Reference proteome</keyword>
<dbReference type="InterPro" id="IPR038488">
    <property type="entry name" value="Integrase_DNA-bd_sf"/>
</dbReference>
<name>A0A418ZPX6_9RHOB</name>
<accession>A0A418ZPX6</accession>
<evidence type="ECO:0000259" key="6">
    <source>
        <dbReference type="PROSITE" id="PS51898"/>
    </source>
</evidence>
<dbReference type="InterPro" id="IPR002104">
    <property type="entry name" value="Integrase_catalytic"/>
</dbReference>
<gene>
    <name evidence="7" type="ORF">D3P06_18105</name>
</gene>
<dbReference type="SUPFAM" id="SSF56349">
    <property type="entry name" value="DNA breaking-rejoining enzymes"/>
    <property type="match status" value="1"/>
</dbReference>
<dbReference type="PANTHER" id="PTHR30629">
    <property type="entry name" value="PROPHAGE INTEGRASE"/>
    <property type="match status" value="1"/>
</dbReference>
<feature type="domain" description="Tyr recombinase" evidence="6">
    <location>
        <begin position="237"/>
        <end position="439"/>
    </location>
</feature>
<dbReference type="PROSITE" id="PS51898">
    <property type="entry name" value="TYR_RECOMBINASE"/>
    <property type="match status" value="1"/>
</dbReference>
<feature type="region of interest" description="Disordered" evidence="5">
    <location>
        <begin position="221"/>
        <end position="240"/>
    </location>
</feature>
<evidence type="ECO:0000256" key="3">
    <source>
        <dbReference type="ARBA" id="ARBA00023125"/>
    </source>
</evidence>
<dbReference type="Gene3D" id="3.30.160.390">
    <property type="entry name" value="Integrase, DNA-binding domain"/>
    <property type="match status" value="1"/>
</dbReference>
<sequence length="473" mass="53368">MGGFALARTTLTENFIRNMRPDRRTEVLDTEAGLMLRAYPSGRKIFAFRMRGKDGRIQNAIVGEYPDVRLSAARLKASALRQQVRNGGDVTAAAQKVALANDEAAERKIPTFEDVINEYSNVVAGKLKIWEKTKRGYPSEAEKRIKAVFSKRLSTRVTDLTLLDLSADMSRYRPLSGKDTASGQVSRARAYLSPVLDWAANRRKFSKVGSGRVPSLPVVDLTQTHDPASDDDKITGRRDRSLSQPEMEALLPLLVWPAPASLAMHTKPEDDVRPIALRFLLLTGARLDEMVKMRWRDFKEDEGDWHKPRVKTVRGKPRQQTLPLSNAAIRLLRSLPNFERRRPDDLVFRNSKGKELGNWNRITKALQRESGTQAWHRHDLRRTAATIMDALDVSARVIDKILAHQAGSKDETVSRALENYLASMFKLDFIEDPQREALEKLADAYAFIENPKAFKRGRVPASSRNRASIDTAT</sequence>
<dbReference type="Pfam" id="PF13356">
    <property type="entry name" value="Arm-DNA-bind_3"/>
    <property type="match status" value="1"/>
</dbReference>
<protein>
    <submittedName>
        <fullName evidence="7">DUF4102 domain-containing protein</fullName>
    </submittedName>
</protein>
<dbReference type="PANTHER" id="PTHR30629:SF2">
    <property type="entry name" value="PROPHAGE INTEGRASE INTS-RELATED"/>
    <property type="match status" value="1"/>
</dbReference>
<dbReference type="InterPro" id="IPR050808">
    <property type="entry name" value="Phage_Integrase"/>
</dbReference>
<keyword evidence="2" id="KW-0229">DNA integration</keyword>
<dbReference type="Gene3D" id="1.10.443.10">
    <property type="entry name" value="Intergrase catalytic core"/>
    <property type="match status" value="1"/>
</dbReference>
<dbReference type="Gene3D" id="1.10.150.130">
    <property type="match status" value="1"/>
</dbReference>
<dbReference type="GO" id="GO:0006310">
    <property type="term" value="P:DNA recombination"/>
    <property type="evidence" value="ECO:0007669"/>
    <property type="project" value="UniProtKB-KW"/>
</dbReference>
<keyword evidence="3" id="KW-0238">DNA-binding</keyword>
<comment type="similarity">
    <text evidence="1">Belongs to the 'phage' integrase family.</text>
</comment>
<evidence type="ECO:0000313" key="7">
    <source>
        <dbReference type="EMBL" id="RJK95896.1"/>
    </source>
</evidence>
<comment type="caution">
    <text evidence="7">The sequence shown here is derived from an EMBL/GenBank/DDBJ whole genome shotgun (WGS) entry which is preliminary data.</text>
</comment>
<dbReference type="InterPro" id="IPR013762">
    <property type="entry name" value="Integrase-like_cat_sf"/>
</dbReference>
<dbReference type="EMBL" id="QZEV01000173">
    <property type="protein sequence ID" value="RJK95896.1"/>
    <property type="molecule type" value="Genomic_DNA"/>
</dbReference>